<reference evidence="3 4" key="1">
    <citation type="submission" date="2022-03" db="EMBL/GenBank/DDBJ databases">
        <title>Ignatzschineria rhizosphaerae HR5S32.</title>
        <authorList>
            <person name="Sun J.Q."/>
            <person name="Feng J.Y."/>
        </authorList>
    </citation>
    <scope>NUCLEOTIDE SEQUENCE [LARGE SCALE GENOMIC DNA]</scope>
    <source>
        <strain evidence="3 4">HR5S32</strain>
    </source>
</reference>
<proteinExistence type="predicted"/>
<evidence type="ECO:0000313" key="3">
    <source>
        <dbReference type="EMBL" id="UNM96404.1"/>
    </source>
</evidence>
<accession>A0ABY3X0L7</accession>
<dbReference type="Proteomes" id="UP000829542">
    <property type="component" value="Chromosome"/>
</dbReference>
<protein>
    <recommendedName>
        <fullName evidence="5">Chemotaxis methyl-accepting receptor HlyB-like 4HB MCP domain-containing protein</fullName>
    </recommendedName>
</protein>
<keyword evidence="2" id="KW-1133">Transmembrane helix</keyword>
<evidence type="ECO:0008006" key="5">
    <source>
        <dbReference type="Google" id="ProtNLM"/>
    </source>
</evidence>
<evidence type="ECO:0000256" key="1">
    <source>
        <dbReference type="SAM" id="Coils"/>
    </source>
</evidence>
<feature type="coiled-coil region" evidence="1">
    <location>
        <begin position="141"/>
        <end position="168"/>
    </location>
</feature>
<organism evidence="3 4">
    <name type="scientific">Ignatzschineria rhizosphaerae</name>
    <dbReference type="NCBI Taxonomy" id="2923279"/>
    <lineage>
        <taxon>Bacteria</taxon>
        <taxon>Pseudomonadati</taxon>
        <taxon>Pseudomonadota</taxon>
        <taxon>Gammaproteobacteria</taxon>
        <taxon>Cardiobacteriales</taxon>
        <taxon>Ignatzschineriaceae</taxon>
        <taxon>Ignatzschineria</taxon>
    </lineage>
</organism>
<keyword evidence="1" id="KW-0175">Coiled coil</keyword>
<dbReference type="RefSeq" id="WP_242149925.1">
    <property type="nucleotide sequence ID" value="NZ_CP093379.1"/>
</dbReference>
<evidence type="ECO:0000256" key="2">
    <source>
        <dbReference type="SAM" id="Phobius"/>
    </source>
</evidence>
<evidence type="ECO:0000313" key="4">
    <source>
        <dbReference type="Proteomes" id="UP000829542"/>
    </source>
</evidence>
<gene>
    <name evidence="3" type="ORF">MMG00_00575</name>
</gene>
<sequence length="176" mass="19610">MSSLKDSEIKKASYWLSQVFVIIATIVGVFLAANQGYKLAVEFENNIAVKESYYLQKSLQYELEDNVLVVKSYIESIKGGDPSAKKAPLNLSTLVLENMKYSPITLSTPPEILRATQKFYRDVNEWYDKTSTSTVAVSFGSGKLQAAIEAIEKEIDGLKANTEQLKRQVEKAGMVL</sequence>
<keyword evidence="4" id="KW-1185">Reference proteome</keyword>
<dbReference type="EMBL" id="CP093379">
    <property type="protein sequence ID" value="UNM96404.1"/>
    <property type="molecule type" value="Genomic_DNA"/>
</dbReference>
<name>A0ABY3X0L7_9GAMM</name>
<keyword evidence="2" id="KW-0812">Transmembrane</keyword>
<keyword evidence="2" id="KW-0472">Membrane</keyword>
<feature type="transmembrane region" description="Helical" evidence="2">
    <location>
        <begin position="12"/>
        <end position="33"/>
    </location>
</feature>